<organism evidence="1 2">
    <name type="scientific">Periplaneta americana</name>
    <name type="common">American cockroach</name>
    <name type="synonym">Blatta americana</name>
    <dbReference type="NCBI Taxonomy" id="6978"/>
    <lineage>
        <taxon>Eukaryota</taxon>
        <taxon>Metazoa</taxon>
        <taxon>Ecdysozoa</taxon>
        <taxon>Arthropoda</taxon>
        <taxon>Hexapoda</taxon>
        <taxon>Insecta</taxon>
        <taxon>Pterygota</taxon>
        <taxon>Neoptera</taxon>
        <taxon>Polyneoptera</taxon>
        <taxon>Dictyoptera</taxon>
        <taxon>Blattodea</taxon>
        <taxon>Blattoidea</taxon>
        <taxon>Blattidae</taxon>
        <taxon>Blattinae</taxon>
        <taxon>Periplaneta</taxon>
    </lineage>
</organism>
<accession>A0ABQ8U3T3</accession>
<reference evidence="1 2" key="1">
    <citation type="journal article" date="2022" name="Allergy">
        <title>Genome assembly and annotation of Periplaneta americana reveal a comprehensive cockroach allergen profile.</title>
        <authorList>
            <person name="Wang L."/>
            <person name="Xiong Q."/>
            <person name="Saelim N."/>
            <person name="Wang L."/>
            <person name="Nong W."/>
            <person name="Wan A.T."/>
            <person name="Shi M."/>
            <person name="Liu X."/>
            <person name="Cao Q."/>
            <person name="Hui J.H.L."/>
            <person name="Sookrung N."/>
            <person name="Leung T.F."/>
            <person name="Tungtrongchitr A."/>
            <person name="Tsui S.K.W."/>
        </authorList>
    </citation>
    <scope>NUCLEOTIDE SEQUENCE [LARGE SCALE GENOMIC DNA]</scope>
    <source>
        <strain evidence="1">PWHHKU_190912</strain>
    </source>
</reference>
<gene>
    <name evidence="1" type="ORF">ANN_03620</name>
</gene>
<evidence type="ECO:0000313" key="1">
    <source>
        <dbReference type="EMBL" id="KAJ4452104.1"/>
    </source>
</evidence>
<name>A0ABQ8U3T3_PERAM</name>
<dbReference type="EMBL" id="JAJSOF020000001">
    <property type="protein sequence ID" value="KAJ4452104.1"/>
    <property type="molecule type" value="Genomic_DNA"/>
</dbReference>
<evidence type="ECO:0000313" key="2">
    <source>
        <dbReference type="Proteomes" id="UP001148838"/>
    </source>
</evidence>
<protein>
    <submittedName>
        <fullName evidence="1">Uncharacterized protein</fullName>
    </submittedName>
</protein>
<dbReference type="Proteomes" id="UP001148838">
    <property type="component" value="Unassembled WGS sequence"/>
</dbReference>
<keyword evidence="2" id="KW-1185">Reference proteome</keyword>
<sequence>MLKGRNATLDYKTIKRLHANLIRTGSVTQQKGAGRPKTVITRERMLMKSHLLIFHIRTMPINIEILSIFLGHQHLPPSDHEEAKAAATEAFQKSPKKSIREYQRNLVYPMGFAAQRNLMLGWGPLNINIHIAELGFSDCGLARVAKLTEKKDGMSESDEGGFEPGETAEMAQAIPNVRQRVVPDETGTGPYSLERCVQKSYIWLAIPIWCHGNCMPTRTSCVLL</sequence>
<proteinExistence type="predicted"/>
<comment type="caution">
    <text evidence="1">The sequence shown here is derived from an EMBL/GenBank/DDBJ whole genome shotgun (WGS) entry which is preliminary data.</text>
</comment>